<dbReference type="SMART" id="SM00442">
    <property type="entry name" value="FGF"/>
    <property type="match status" value="1"/>
</dbReference>
<dbReference type="OrthoDB" id="5987799at2759"/>
<evidence type="ECO:0000256" key="1">
    <source>
        <dbReference type="ARBA" id="ARBA00007936"/>
    </source>
</evidence>
<name>A0A2B4RNS1_STYPI</name>
<proteinExistence type="inferred from homology"/>
<sequence>MVLRLTEISGADLLPRKRKLQCRNGHFLEVRPDGSVRGTKNNDSIYTVFHLNSVGPNKITLWAAEARLYVGIDDRGNIVTSALKIPACELREKLDTEFFTSLSKEFSPRRLHCLAISVQGKVRSSILTSSQNVQFITKRLH</sequence>
<dbReference type="STRING" id="50429.A0A2B4RNS1"/>
<comment type="caution">
    <text evidence="2">The sequence shown here is derived from an EMBL/GenBank/DDBJ whole genome shotgun (WGS) entry which is preliminary data.</text>
</comment>
<comment type="similarity">
    <text evidence="1">Belongs to the heparin-binding growth factors family.</text>
</comment>
<dbReference type="GO" id="GO:0008083">
    <property type="term" value="F:growth factor activity"/>
    <property type="evidence" value="ECO:0007669"/>
    <property type="project" value="InterPro"/>
</dbReference>
<organism evidence="2 3">
    <name type="scientific">Stylophora pistillata</name>
    <name type="common">Smooth cauliflower coral</name>
    <dbReference type="NCBI Taxonomy" id="50429"/>
    <lineage>
        <taxon>Eukaryota</taxon>
        <taxon>Metazoa</taxon>
        <taxon>Cnidaria</taxon>
        <taxon>Anthozoa</taxon>
        <taxon>Hexacorallia</taxon>
        <taxon>Scleractinia</taxon>
        <taxon>Astrocoeniina</taxon>
        <taxon>Pocilloporidae</taxon>
        <taxon>Stylophora</taxon>
    </lineage>
</organism>
<protein>
    <submittedName>
        <fullName evidence="2">Fibroblast growth factor 13</fullName>
    </submittedName>
</protein>
<gene>
    <name evidence="2" type="primary">FGF13</name>
    <name evidence="2" type="ORF">AWC38_SpisGene17473</name>
</gene>
<dbReference type="AlphaFoldDB" id="A0A2B4RNS1"/>
<evidence type="ECO:0000313" key="3">
    <source>
        <dbReference type="Proteomes" id="UP000225706"/>
    </source>
</evidence>
<evidence type="ECO:0000313" key="2">
    <source>
        <dbReference type="EMBL" id="PFX18180.1"/>
    </source>
</evidence>
<dbReference type="PANTHER" id="PTHR11486">
    <property type="entry name" value="FIBROBLAST GROWTH FACTOR"/>
    <property type="match status" value="1"/>
</dbReference>
<accession>A0A2B4RNS1</accession>
<dbReference type="Proteomes" id="UP000225706">
    <property type="component" value="Unassembled WGS sequence"/>
</dbReference>
<reference evidence="3" key="1">
    <citation type="journal article" date="2017" name="bioRxiv">
        <title>Comparative analysis of the genomes of Stylophora pistillata and Acropora digitifera provides evidence for extensive differences between species of corals.</title>
        <authorList>
            <person name="Voolstra C.R."/>
            <person name="Li Y."/>
            <person name="Liew Y.J."/>
            <person name="Baumgarten S."/>
            <person name="Zoccola D."/>
            <person name="Flot J.-F."/>
            <person name="Tambutte S."/>
            <person name="Allemand D."/>
            <person name="Aranda M."/>
        </authorList>
    </citation>
    <scope>NUCLEOTIDE SEQUENCE [LARGE SCALE GENOMIC DNA]</scope>
</reference>
<dbReference type="Pfam" id="PF00167">
    <property type="entry name" value="FGF"/>
    <property type="match status" value="1"/>
</dbReference>
<dbReference type="SUPFAM" id="SSF50353">
    <property type="entry name" value="Cytokine"/>
    <property type="match status" value="1"/>
</dbReference>
<dbReference type="CDD" id="cd00058">
    <property type="entry name" value="beta-trefoil_FGF"/>
    <property type="match status" value="1"/>
</dbReference>
<dbReference type="InterPro" id="IPR008996">
    <property type="entry name" value="IL1/FGF"/>
</dbReference>
<dbReference type="InterPro" id="IPR056378">
    <property type="entry name" value="Let-756-like_FGF"/>
</dbReference>
<dbReference type="InterPro" id="IPR002209">
    <property type="entry name" value="Fibroblast_GF_fam"/>
</dbReference>
<keyword evidence="3" id="KW-1185">Reference proteome</keyword>
<dbReference type="Gene3D" id="2.80.10.50">
    <property type="match status" value="1"/>
</dbReference>
<dbReference type="EMBL" id="LSMT01000426">
    <property type="protein sequence ID" value="PFX18180.1"/>
    <property type="molecule type" value="Genomic_DNA"/>
</dbReference>